<accession>F4PC92</accession>
<dbReference type="RefSeq" id="XP_006682196.1">
    <property type="nucleotide sequence ID" value="XM_006682133.1"/>
</dbReference>
<gene>
    <name evidence="3" type="ORF">BATDEDRAFT_27928</name>
</gene>
<keyword evidence="2" id="KW-0472">Membrane</keyword>
<reference evidence="3 4" key="1">
    <citation type="submission" date="2009-12" db="EMBL/GenBank/DDBJ databases">
        <title>The draft genome of Batrachochytrium dendrobatidis.</title>
        <authorList>
            <consortium name="US DOE Joint Genome Institute (JGI-PGF)"/>
            <person name="Kuo A."/>
            <person name="Salamov A."/>
            <person name="Schmutz J."/>
            <person name="Lucas S."/>
            <person name="Pitluck S."/>
            <person name="Rosenblum E."/>
            <person name="Stajich J."/>
            <person name="Eisen M."/>
            <person name="Grigoriev I.V."/>
        </authorList>
    </citation>
    <scope>NUCLEOTIDE SEQUENCE [LARGE SCALE GENOMIC DNA]</scope>
    <source>
        <strain evidence="4">JAM81 / FGSC 10211</strain>
    </source>
</reference>
<dbReference type="GeneID" id="18239461"/>
<feature type="region of interest" description="Disordered" evidence="1">
    <location>
        <begin position="286"/>
        <end position="308"/>
    </location>
</feature>
<dbReference type="InParanoid" id="F4PC92"/>
<dbReference type="HOGENOM" id="CLU_274634_0_0_1"/>
<organism evidence="3 4">
    <name type="scientific">Batrachochytrium dendrobatidis (strain JAM81 / FGSC 10211)</name>
    <name type="common">Frog chytrid fungus</name>
    <dbReference type="NCBI Taxonomy" id="684364"/>
    <lineage>
        <taxon>Eukaryota</taxon>
        <taxon>Fungi</taxon>
        <taxon>Fungi incertae sedis</taxon>
        <taxon>Chytridiomycota</taxon>
        <taxon>Chytridiomycota incertae sedis</taxon>
        <taxon>Chytridiomycetes</taxon>
        <taxon>Rhizophydiales</taxon>
        <taxon>Rhizophydiales incertae sedis</taxon>
        <taxon>Batrachochytrium</taxon>
    </lineage>
</organism>
<proteinExistence type="predicted"/>
<sequence>MSHNNGILLALDTVPQSLSRVVKPCFVIQEMSINKTTKHIYAYMVTSKNNLIFARVRVVGIHRLMVVIKTPVSFTQVYPQIQLDHSSTVQGFSTRVPQARPVQDQIETFHSTNSPAHELDIFIETVPPIIIPDTTDAALDESSEWSIIHGIVALHIVLLFAWILKIVQSKSSWRFSKIQNEVVNSVEFNISLLIEVVIMGEWESVEPRKSSKSFLSHHQDKTFASPKKVSTTPTPGSPAISLSSGSPRAQVKNRSFYAALSEVSDSMSSNKTLTMKEAVVPDVMDLPKTPTKGVGSSRIKEHKGSVSAVDADQNCANVPSTTSLRSKHKPLQASAHTGMQEMCHLSLDKLKASIHTIRQQSNADPIRDLCESIEMMINTDLKIALPPFSSPMPFVSEKVAQELLKYTLDCRPEILENGLVSIGKDLVEGQKKANALSTSNTFTTIGNQLLIQIIAMSHPHLFFGHFNESADKQSPAKILLKTYSSTLFSNPAVGHTMLWIFAQQSVVFSDRIREPHPKSLEYWFTYFVPIFVEGYENTTTGVLSTTTSKSKATHTEEVNSNAAISIQKNSLVYAEYLLDRLEARLFSTEKTKISLPFIKAEQMAQLFDAAFKHDASSNKRRKMLDHQTRLRLLFTKIKNQMFDSETPNIATESHSVVFLTFLKKLGTVTDKPGVDMIVSVLGEILAIATRQSTVTRNSKTISPDVLTTWVDQYSSHTHESNLLVEYLYSDFINSKTSWLAKQNAGFCSDIDYSKLKSSLMTMMKSNKALHLQDAPKKSLHIKGKKMHTTFKSVDHELDPDAIMKADSADKLFKKFLKALAQDNGSKCFYFATFLSALFGILLTCFVYYTLVHVACDPMSSRSQVVCPVDAIQLHKSLQQSQLWILSEADFASHRVDTLRNQTVQLTKQVWKDIADHHALTNFVKTVKDATGLSDSDIKIATEETYRIAVHVPGQVLTFASLQWHDMLSSESFIHVLDVMSKQQAYVWKNFKLHWHLAAVYVVDDVIPRIVSTGQAGMLWVSQIRYSLIRQSIAEYARRGRKLVAFVNSYISIAVQEKWHQYQMAERMTEFRSSILQSNYGNKMLHLYDSQIHIGSFYASSPRYYCESFVQLSETTIASMQMLLHSIWRCVENDISETEWQQFSQYVASTCTDIQTKVLLAFGVKTQ</sequence>
<feature type="compositionally biased region" description="Polar residues" evidence="1">
    <location>
        <begin position="228"/>
        <end position="247"/>
    </location>
</feature>
<protein>
    <submittedName>
        <fullName evidence="3">Uncharacterized protein</fullName>
    </submittedName>
</protein>
<dbReference type="AlphaFoldDB" id="F4PC92"/>
<dbReference type="OrthoDB" id="2162264at2759"/>
<evidence type="ECO:0000256" key="2">
    <source>
        <dbReference type="SAM" id="Phobius"/>
    </source>
</evidence>
<feature type="region of interest" description="Disordered" evidence="1">
    <location>
        <begin position="216"/>
        <end position="247"/>
    </location>
</feature>
<feature type="transmembrane region" description="Helical" evidence="2">
    <location>
        <begin position="827"/>
        <end position="850"/>
    </location>
</feature>
<name>F4PC92_BATDJ</name>
<evidence type="ECO:0000313" key="3">
    <source>
        <dbReference type="EMBL" id="EGF77245.1"/>
    </source>
</evidence>
<dbReference type="Proteomes" id="UP000007241">
    <property type="component" value="Unassembled WGS sequence"/>
</dbReference>
<keyword evidence="4" id="KW-1185">Reference proteome</keyword>
<evidence type="ECO:0000256" key="1">
    <source>
        <dbReference type="SAM" id="MobiDB-lite"/>
    </source>
</evidence>
<keyword evidence="2" id="KW-1133">Transmembrane helix</keyword>
<dbReference type="EMBL" id="GL882893">
    <property type="protein sequence ID" value="EGF77245.1"/>
    <property type="molecule type" value="Genomic_DNA"/>
</dbReference>
<keyword evidence="2" id="KW-0812">Transmembrane</keyword>
<evidence type="ECO:0000313" key="4">
    <source>
        <dbReference type="Proteomes" id="UP000007241"/>
    </source>
</evidence>